<sequence length="74" mass="7669">MSTIINTPTSNATTSFTDCQNLVSSNRSGITETVAMYIKPPAVKGNIKLVALSSMPSANKLQAVPATAPMAVTN</sequence>
<organism evidence="1 2">
    <name type="scientific">Trichonephila clavata</name>
    <name type="common">Joro spider</name>
    <name type="synonym">Nephila clavata</name>
    <dbReference type="NCBI Taxonomy" id="2740835"/>
    <lineage>
        <taxon>Eukaryota</taxon>
        <taxon>Metazoa</taxon>
        <taxon>Ecdysozoa</taxon>
        <taxon>Arthropoda</taxon>
        <taxon>Chelicerata</taxon>
        <taxon>Arachnida</taxon>
        <taxon>Araneae</taxon>
        <taxon>Araneomorphae</taxon>
        <taxon>Entelegynae</taxon>
        <taxon>Araneoidea</taxon>
        <taxon>Nephilidae</taxon>
        <taxon>Trichonephila</taxon>
    </lineage>
</organism>
<comment type="caution">
    <text evidence="1">The sequence shown here is derived from an EMBL/GenBank/DDBJ whole genome shotgun (WGS) entry which is preliminary data.</text>
</comment>
<protein>
    <submittedName>
        <fullName evidence="1">Uncharacterized protein</fullName>
    </submittedName>
</protein>
<dbReference type="EMBL" id="BMAO01022359">
    <property type="protein sequence ID" value="GFQ81452.1"/>
    <property type="molecule type" value="Genomic_DNA"/>
</dbReference>
<accession>A0A8X6HUB2</accession>
<name>A0A8X6HUB2_TRICU</name>
<reference evidence="1" key="1">
    <citation type="submission" date="2020-07" db="EMBL/GenBank/DDBJ databases">
        <title>Multicomponent nature underlies the extraordinary mechanical properties of spider dragline silk.</title>
        <authorList>
            <person name="Kono N."/>
            <person name="Nakamura H."/>
            <person name="Mori M."/>
            <person name="Yoshida Y."/>
            <person name="Ohtoshi R."/>
            <person name="Malay A.D."/>
            <person name="Moran D.A.P."/>
            <person name="Tomita M."/>
            <person name="Numata K."/>
            <person name="Arakawa K."/>
        </authorList>
    </citation>
    <scope>NUCLEOTIDE SEQUENCE</scope>
</reference>
<dbReference type="AlphaFoldDB" id="A0A8X6HUB2"/>
<gene>
    <name evidence="1" type="ORF">TNCT_632741</name>
</gene>
<keyword evidence="2" id="KW-1185">Reference proteome</keyword>
<proteinExistence type="predicted"/>
<dbReference type="Proteomes" id="UP000887116">
    <property type="component" value="Unassembled WGS sequence"/>
</dbReference>
<evidence type="ECO:0000313" key="2">
    <source>
        <dbReference type="Proteomes" id="UP000887116"/>
    </source>
</evidence>
<evidence type="ECO:0000313" key="1">
    <source>
        <dbReference type="EMBL" id="GFQ81452.1"/>
    </source>
</evidence>